<reference evidence="2 3" key="1">
    <citation type="submission" date="2019-12" db="EMBL/GenBank/DDBJ databases">
        <authorList>
            <person name="Kun Z."/>
        </authorList>
    </citation>
    <scope>NUCLEOTIDE SEQUENCE [LARGE SCALE GENOMIC DNA]</scope>
    <source>
        <strain evidence="2 3">YIM 123512</strain>
    </source>
</reference>
<comment type="caution">
    <text evidence="2">The sequence shown here is derived from an EMBL/GenBank/DDBJ whole genome shotgun (WGS) entry which is preliminary data.</text>
</comment>
<evidence type="ECO:0008006" key="4">
    <source>
        <dbReference type="Google" id="ProtNLM"/>
    </source>
</evidence>
<dbReference type="EMBL" id="WUEK01000002">
    <property type="protein sequence ID" value="MXG88847.1"/>
    <property type="molecule type" value="Genomic_DNA"/>
</dbReference>
<dbReference type="Pfam" id="PF17963">
    <property type="entry name" value="Big_9"/>
    <property type="match status" value="1"/>
</dbReference>
<evidence type="ECO:0000313" key="3">
    <source>
        <dbReference type="Proteomes" id="UP000473325"/>
    </source>
</evidence>
<keyword evidence="1" id="KW-0732">Signal</keyword>
<dbReference type="AlphaFoldDB" id="A0A6L7ENE2"/>
<accession>A0A6L7ENE2</accession>
<organism evidence="2 3">
    <name type="scientific">Nocardioides flavescens</name>
    <dbReference type="NCBI Taxonomy" id="2691959"/>
    <lineage>
        <taxon>Bacteria</taxon>
        <taxon>Bacillati</taxon>
        <taxon>Actinomycetota</taxon>
        <taxon>Actinomycetes</taxon>
        <taxon>Propionibacteriales</taxon>
        <taxon>Nocardioidaceae</taxon>
        <taxon>Nocardioides</taxon>
    </lineage>
</organism>
<proteinExistence type="predicted"/>
<dbReference type="RefSeq" id="WP_160875598.1">
    <property type="nucleotide sequence ID" value="NZ_WUEK01000002.1"/>
</dbReference>
<name>A0A6L7ENE2_9ACTN</name>
<evidence type="ECO:0000313" key="2">
    <source>
        <dbReference type="EMBL" id="MXG88847.1"/>
    </source>
</evidence>
<keyword evidence="3" id="KW-1185">Reference proteome</keyword>
<feature type="signal peptide" evidence="1">
    <location>
        <begin position="1"/>
        <end position="31"/>
    </location>
</feature>
<protein>
    <recommendedName>
        <fullName evidence="4">Ig-like domain-containing protein</fullName>
    </recommendedName>
</protein>
<gene>
    <name evidence="2" type="ORF">GRQ65_04710</name>
</gene>
<evidence type="ECO:0000256" key="1">
    <source>
        <dbReference type="SAM" id="SignalP"/>
    </source>
</evidence>
<dbReference type="Proteomes" id="UP000473325">
    <property type="component" value="Unassembled WGS sequence"/>
</dbReference>
<dbReference type="PROSITE" id="PS51318">
    <property type="entry name" value="TAT"/>
    <property type="match status" value="1"/>
</dbReference>
<sequence length="238" mass="25517">MTPRRRALASALLAATTTAGLATLQVPAAQAATGSAPVTAPDAVSVFAGGSTTIEPLQNDTDPDGDQLALCRTGDDPSVDPTGKPFFISADSTSVTVMVSPRVEPGTYTVTYYACDLSYLTPGTITLTVEKAPEIKAVAVKDRPGLVRFKNPADFAVLIVWGARNEEDFDGSVRVPSGESRTVRVHHERVIWAAFSRKFDFFKFGRVTVELPNGDRHPPVQNTDGVTSRSWLSRLAPR</sequence>
<feature type="chain" id="PRO_5026799490" description="Ig-like domain-containing protein" evidence="1">
    <location>
        <begin position="32"/>
        <end position="238"/>
    </location>
</feature>
<dbReference type="InterPro" id="IPR006311">
    <property type="entry name" value="TAT_signal"/>
</dbReference>